<evidence type="ECO:0000313" key="2">
    <source>
        <dbReference type="EMBL" id="MPC13915.1"/>
    </source>
</evidence>
<protein>
    <submittedName>
        <fullName evidence="2">Uncharacterized protein</fullName>
    </submittedName>
</protein>
<comment type="caution">
    <text evidence="2">The sequence shown here is derived from an EMBL/GenBank/DDBJ whole genome shotgun (WGS) entry which is preliminary data.</text>
</comment>
<proteinExistence type="predicted"/>
<accession>A0A5B7CXY1</accession>
<evidence type="ECO:0000256" key="1">
    <source>
        <dbReference type="SAM" id="MobiDB-lite"/>
    </source>
</evidence>
<gene>
    <name evidence="2" type="ORF">E2C01_006663</name>
</gene>
<organism evidence="2 3">
    <name type="scientific">Portunus trituberculatus</name>
    <name type="common">Swimming crab</name>
    <name type="synonym">Neptunus trituberculatus</name>
    <dbReference type="NCBI Taxonomy" id="210409"/>
    <lineage>
        <taxon>Eukaryota</taxon>
        <taxon>Metazoa</taxon>
        <taxon>Ecdysozoa</taxon>
        <taxon>Arthropoda</taxon>
        <taxon>Crustacea</taxon>
        <taxon>Multicrustacea</taxon>
        <taxon>Malacostraca</taxon>
        <taxon>Eumalacostraca</taxon>
        <taxon>Eucarida</taxon>
        <taxon>Decapoda</taxon>
        <taxon>Pleocyemata</taxon>
        <taxon>Brachyura</taxon>
        <taxon>Eubrachyura</taxon>
        <taxon>Portunoidea</taxon>
        <taxon>Portunidae</taxon>
        <taxon>Portuninae</taxon>
        <taxon>Portunus</taxon>
    </lineage>
</organism>
<feature type="compositionally biased region" description="Basic and acidic residues" evidence="1">
    <location>
        <begin position="126"/>
        <end position="137"/>
    </location>
</feature>
<reference evidence="2 3" key="1">
    <citation type="submission" date="2019-05" db="EMBL/GenBank/DDBJ databases">
        <title>Another draft genome of Portunus trituberculatus and its Hox gene families provides insights of decapod evolution.</title>
        <authorList>
            <person name="Jeong J.-H."/>
            <person name="Song I."/>
            <person name="Kim S."/>
            <person name="Choi T."/>
            <person name="Kim D."/>
            <person name="Ryu S."/>
            <person name="Kim W."/>
        </authorList>
    </citation>
    <scope>NUCLEOTIDE SEQUENCE [LARGE SCALE GENOMIC DNA]</scope>
    <source>
        <tissue evidence="2">Muscle</tissue>
    </source>
</reference>
<sequence length="164" mass="17446">MPAGVGTRITCNFTPVLTLAESRSYSRCCFANAGPGRCTGVGGCGEYHHFGGRRPLAWRVSLFPPAGGGGRPSGAYVRGLEYVTLMAARPDRGVQGTVGALRTGTRPVSCPGEDNDEEWSGCRAAGEGEQRTRQSKAEEEEEEEEGRQRQANVSVLGLDLERGA</sequence>
<dbReference type="EMBL" id="VSRR010000315">
    <property type="protein sequence ID" value="MPC13915.1"/>
    <property type="molecule type" value="Genomic_DNA"/>
</dbReference>
<dbReference type="Proteomes" id="UP000324222">
    <property type="component" value="Unassembled WGS sequence"/>
</dbReference>
<feature type="region of interest" description="Disordered" evidence="1">
    <location>
        <begin position="96"/>
        <end position="164"/>
    </location>
</feature>
<evidence type="ECO:0000313" key="3">
    <source>
        <dbReference type="Proteomes" id="UP000324222"/>
    </source>
</evidence>
<dbReference type="AlphaFoldDB" id="A0A5B7CXY1"/>
<keyword evidence="3" id="KW-1185">Reference proteome</keyword>
<name>A0A5B7CXY1_PORTR</name>